<dbReference type="InterPro" id="IPR041569">
    <property type="entry name" value="AAA_lid_3"/>
</dbReference>
<feature type="compositionally biased region" description="Acidic residues" evidence="8">
    <location>
        <begin position="78"/>
        <end position="92"/>
    </location>
</feature>
<feature type="compositionally biased region" description="Pro residues" evidence="8">
    <location>
        <begin position="1032"/>
        <end position="1052"/>
    </location>
</feature>
<dbReference type="Gene3D" id="1.10.8.60">
    <property type="match status" value="1"/>
</dbReference>
<dbReference type="GO" id="GO:0006337">
    <property type="term" value="P:nucleosome disassembly"/>
    <property type="evidence" value="ECO:0007669"/>
    <property type="project" value="TreeGrafter"/>
</dbReference>
<proteinExistence type="inferred from homology"/>
<dbReference type="SUPFAM" id="SSF52540">
    <property type="entry name" value="P-loop containing nucleoside triphosphate hydrolases"/>
    <property type="match status" value="2"/>
</dbReference>
<dbReference type="InterPro" id="IPR027417">
    <property type="entry name" value="P-loop_NTPase"/>
</dbReference>
<dbReference type="PANTHER" id="PTHR23069">
    <property type="entry name" value="AAA DOMAIN-CONTAINING"/>
    <property type="match status" value="1"/>
</dbReference>
<feature type="compositionally biased region" description="Polar residues" evidence="8">
    <location>
        <begin position="190"/>
        <end position="213"/>
    </location>
</feature>
<dbReference type="STRING" id="747525.W4KIB0"/>
<reference evidence="10 11" key="1">
    <citation type="journal article" date="2012" name="New Phytol.">
        <title>Insight into trade-off between wood decay and parasitism from the genome of a fungal forest pathogen.</title>
        <authorList>
            <person name="Olson A."/>
            <person name="Aerts A."/>
            <person name="Asiegbu F."/>
            <person name="Belbahri L."/>
            <person name="Bouzid O."/>
            <person name="Broberg A."/>
            <person name="Canback B."/>
            <person name="Coutinho P.M."/>
            <person name="Cullen D."/>
            <person name="Dalman K."/>
            <person name="Deflorio G."/>
            <person name="van Diepen L.T."/>
            <person name="Dunand C."/>
            <person name="Duplessis S."/>
            <person name="Durling M."/>
            <person name="Gonthier P."/>
            <person name="Grimwood J."/>
            <person name="Fossdal C.G."/>
            <person name="Hansson D."/>
            <person name="Henrissat B."/>
            <person name="Hietala A."/>
            <person name="Himmelstrand K."/>
            <person name="Hoffmeister D."/>
            <person name="Hogberg N."/>
            <person name="James T.Y."/>
            <person name="Karlsson M."/>
            <person name="Kohler A."/>
            <person name="Kues U."/>
            <person name="Lee Y.H."/>
            <person name="Lin Y.C."/>
            <person name="Lind M."/>
            <person name="Lindquist E."/>
            <person name="Lombard V."/>
            <person name="Lucas S."/>
            <person name="Lunden K."/>
            <person name="Morin E."/>
            <person name="Murat C."/>
            <person name="Park J."/>
            <person name="Raffaello T."/>
            <person name="Rouze P."/>
            <person name="Salamov A."/>
            <person name="Schmutz J."/>
            <person name="Solheim H."/>
            <person name="Stahlberg J."/>
            <person name="Velez H."/>
            <person name="de Vries R.P."/>
            <person name="Wiebenga A."/>
            <person name="Woodward S."/>
            <person name="Yakovlev I."/>
            <person name="Garbelotto M."/>
            <person name="Martin F."/>
            <person name="Grigoriev I.V."/>
            <person name="Stenlid J."/>
        </authorList>
    </citation>
    <scope>NUCLEOTIDE SEQUENCE [LARGE SCALE GENOMIC DNA]</scope>
    <source>
        <strain evidence="10 11">TC 32-1</strain>
    </source>
</reference>
<evidence type="ECO:0000256" key="1">
    <source>
        <dbReference type="ARBA" id="ARBA00004123"/>
    </source>
</evidence>
<feature type="region of interest" description="Disordered" evidence="8">
    <location>
        <begin position="1030"/>
        <end position="1053"/>
    </location>
</feature>
<dbReference type="GO" id="GO:0005634">
    <property type="term" value="C:nucleus"/>
    <property type="evidence" value="ECO:0007669"/>
    <property type="project" value="UniProtKB-SubCell"/>
</dbReference>
<feature type="region of interest" description="Disordered" evidence="8">
    <location>
        <begin position="1"/>
        <end position="370"/>
    </location>
</feature>
<dbReference type="PROSITE" id="PS00674">
    <property type="entry name" value="AAA"/>
    <property type="match status" value="1"/>
</dbReference>
<dbReference type="SMART" id="SM00382">
    <property type="entry name" value="AAA"/>
    <property type="match status" value="1"/>
</dbReference>
<dbReference type="Pfam" id="PF00004">
    <property type="entry name" value="AAA"/>
    <property type="match status" value="2"/>
</dbReference>
<dbReference type="RefSeq" id="XP_009544405.1">
    <property type="nucleotide sequence ID" value="XM_009546110.1"/>
</dbReference>
<dbReference type="FunFam" id="3.40.50.300:FF:001218">
    <property type="entry name" value="AAA family ATPase, putative"/>
    <property type="match status" value="1"/>
</dbReference>
<dbReference type="InterPro" id="IPR003593">
    <property type="entry name" value="AAA+_ATPase"/>
</dbReference>
<evidence type="ECO:0000256" key="5">
    <source>
        <dbReference type="ARBA" id="ARBA00022840"/>
    </source>
</evidence>
<gene>
    <name evidence="10" type="ORF">HETIRDRAFT_458339</name>
</gene>
<dbReference type="Pfam" id="PF17862">
    <property type="entry name" value="AAA_lid_3"/>
    <property type="match status" value="1"/>
</dbReference>
<dbReference type="eggNOG" id="KOG0732">
    <property type="taxonomic scope" value="Eukaryota"/>
</dbReference>
<dbReference type="GO" id="GO:0042393">
    <property type="term" value="F:histone binding"/>
    <property type="evidence" value="ECO:0007669"/>
    <property type="project" value="TreeGrafter"/>
</dbReference>
<dbReference type="GO" id="GO:0005524">
    <property type="term" value="F:ATP binding"/>
    <property type="evidence" value="ECO:0007669"/>
    <property type="project" value="UniProtKB-KW"/>
</dbReference>
<accession>W4KIB0</accession>
<evidence type="ECO:0000256" key="4">
    <source>
        <dbReference type="ARBA" id="ARBA00022801"/>
    </source>
</evidence>
<dbReference type="FunFam" id="3.40.50.300:FF:000061">
    <property type="entry name" value="ATPase family, AAA domain-containing 2"/>
    <property type="match status" value="1"/>
</dbReference>
<name>W4KIB0_HETIT</name>
<feature type="compositionally biased region" description="Low complexity" evidence="8">
    <location>
        <begin position="243"/>
        <end position="255"/>
    </location>
</feature>
<dbReference type="FunCoup" id="W4KIB0">
    <property type="interactions" value="553"/>
</dbReference>
<feature type="region of interest" description="Disordered" evidence="8">
    <location>
        <begin position="1135"/>
        <end position="1254"/>
    </location>
</feature>
<feature type="compositionally biased region" description="Polar residues" evidence="8">
    <location>
        <begin position="9"/>
        <end position="35"/>
    </location>
</feature>
<feature type="compositionally biased region" description="Acidic residues" evidence="8">
    <location>
        <begin position="262"/>
        <end position="287"/>
    </location>
</feature>
<dbReference type="PANTHER" id="PTHR23069:SF0">
    <property type="entry name" value="TAT-BINDING HOMOLOG 7"/>
    <property type="match status" value="1"/>
</dbReference>
<protein>
    <submittedName>
        <fullName evidence="10">AAA family ATPase, CDC48 subfamily</fullName>
    </submittedName>
</protein>
<dbReference type="KEGG" id="hir:HETIRDRAFT_458339"/>
<sequence length="1470" mass="162132">MQASPPSPAQTHPNTLHSLLNPTSPATNIESTDSKASIRIKIPVMTNVRRSTRHRTSSVSQASGSVYHESVHSMDIDALPDEDAEGEDDPQEAPEVAYRMTSRGRKVVIKSYRESDDEIDGLTGRVVGGDTADVEEPLLDAEDDDEEAQPRHPTRRSRKPKPVIPSSDEGDSNNGRRYATRSQSKKPDAPNSNGGRITRNSNRRQPATPRSSTRNSASRPRIRTRRSAREEEDADGYIDEGGESSASAEGEFEAAQRTSSDVEIEPEQEPEPDLDAEADVDGEGEPDTEGKPYKLRQRTKINYAIPPPLEDVHPAPKNRSGRAGGGGHSHKNGVKKGPGWSATGAELGRYLGLPGDDSDSDAPTKSPRKGFGGAAFTGGVGAGPSAILAGDLAAAAGTPSNFGKFAALADVDPLGVNQNVTFDEVGGLDDHINSLKEMTLLPLLYPEVFQKFNLTPPRGVLFHGPPGTGKTLLARALAASSFFMRKGADVLSKWVGEAERQLRLLFEEARNCQPSIIFFDEIDGLAPVRSSKQDQIHASIVSTLLALMDGMDGRGQVVVIGATNRPDAVDPALRRPGRFDREFYFPLPELEARQKILGIMTKKWDGWDGERGAENVAGLARMTKGYGGADLRALCTEAALNAVQRRYPQIYKSNDRLLLDPDTIGVELRDFMLSIKKLVPSSARSSSSVASPLPSQFVPLLSDALDRVKVVLDKVMPIGKKRTALEEAEWEDEGENGSLERELMLQSMETLRVYRPRIVLHGPAGMGQAYVGTAALHYLEGFHVQNLDMGTLMGDSTRTVEAAIVQLFVEAKRHQPSIVFIPSLVGWCAAISETSRSTVRAMLDTLSPTDPILLLAVVDGPYMSLPRDVRAWFGPTRDNRVEFTNPTAQHREAFFEGILQDVRRPPNHFPDGVKRKKRVLEELPIAPPLEPRKPTAAELALQEEHDLRLITLLRYRLGPILTELKKKFKRFTKRAAEEYNLDMEDQINVVAPLPNPVVEMVTATVEIQSGPNGIIEIVGEETAQMVNGEVEAPPPVQEPPRQTPPPPQPAPPKLFNMDLERMHLELYKDRYLTPQAFLDDVGKMVHNADVRMHEDPDRLYRAQAMFTAAEVSIQDFDPQFRLECERMAVRERQRRQERKEQLRASQEAEATAANGSNGEYAPGTRRSARQNGEKVDIRSIGDPSLIERRLKRHRSNEASNDSQASGEENNEEGRSNKRSRVASVEQEQIDGLASNGVRFADDALPPPLTPQRPLPLQKDELRLMQSELQVQYLHPPAPSGLATLLNPVTPEASSTSSHQPGAITFGVAPLPMMHQTYDVPMPFAQPIELPSTPIKRTPPTVTLPRAPSLEIPETLSEPVASTSTLPADVPEIHVAEPEPEPMEVEREPTPLPDFHIDEFSVTHLKTSLCDHTSHLSVEQLEQLRATCLSCVWRHRSEWNRDALIQELQSVIEEFVEEVRADEDSSYMDRA</sequence>
<feature type="compositionally biased region" description="Acidic residues" evidence="8">
    <location>
        <begin position="230"/>
        <end position="242"/>
    </location>
</feature>
<keyword evidence="7" id="KW-0539">Nucleus</keyword>
<dbReference type="InParanoid" id="W4KIB0"/>
<evidence type="ECO:0000259" key="9">
    <source>
        <dbReference type="SMART" id="SM00382"/>
    </source>
</evidence>
<dbReference type="HOGENOM" id="CLU_000536_5_2_1"/>
<evidence type="ECO:0000256" key="3">
    <source>
        <dbReference type="ARBA" id="ARBA00022741"/>
    </source>
</evidence>
<dbReference type="SUPFAM" id="SSF47370">
    <property type="entry name" value="Bromodomain"/>
    <property type="match status" value="1"/>
</dbReference>
<dbReference type="InterPro" id="IPR036427">
    <property type="entry name" value="Bromodomain-like_sf"/>
</dbReference>
<evidence type="ECO:0000256" key="2">
    <source>
        <dbReference type="ARBA" id="ARBA00006914"/>
    </source>
</evidence>
<dbReference type="InterPro" id="IPR003960">
    <property type="entry name" value="ATPase_AAA_CS"/>
</dbReference>
<dbReference type="InterPro" id="IPR003959">
    <property type="entry name" value="ATPase_AAA_core"/>
</dbReference>
<dbReference type="InterPro" id="IPR045199">
    <property type="entry name" value="ATAD2-like"/>
</dbReference>
<dbReference type="OrthoDB" id="5421at2759"/>
<keyword evidence="5" id="KW-0067">ATP-binding</keyword>
<feature type="compositionally biased region" description="Acidic residues" evidence="8">
    <location>
        <begin position="132"/>
        <end position="147"/>
    </location>
</feature>
<comment type="subcellular location">
    <subcellularLocation>
        <location evidence="1">Nucleus</location>
    </subcellularLocation>
</comment>
<dbReference type="Proteomes" id="UP000030671">
    <property type="component" value="Unassembled WGS sequence"/>
</dbReference>
<dbReference type="Gene3D" id="3.40.50.300">
    <property type="entry name" value="P-loop containing nucleotide triphosphate hydrolases"/>
    <property type="match status" value="2"/>
</dbReference>
<evidence type="ECO:0000256" key="6">
    <source>
        <dbReference type="ARBA" id="ARBA00023117"/>
    </source>
</evidence>
<keyword evidence="4" id="KW-0378">Hydrolase</keyword>
<organism evidence="10 11">
    <name type="scientific">Heterobasidion irregulare (strain TC 32-1)</name>
    <dbReference type="NCBI Taxonomy" id="747525"/>
    <lineage>
        <taxon>Eukaryota</taxon>
        <taxon>Fungi</taxon>
        <taxon>Dikarya</taxon>
        <taxon>Basidiomycota</taxon>
        <taxon>Agaricomycotina</taxon>
        <taxon>Agaricomycetes</taxon>
        <taxon>Russulales</taxon>
        <taxon>Bondarzewiaceae</taxon>
        <taxon>Heterobasidion</taxon>
        <taxon>Heterobasidion annosum species complex</taxon>
    </lineage>
</organism>
<comment type="similarity">
    <text evidence="2">Belongs to the AAA ATPase family.</text>
</comment>
<evidence type="ECO:0000313" key="10">
    <source>
        <dbReference type="EMBL" id="ETW84776.1"/>
    </source>
</evidence>
<dbReference type="GO" id="GO:0016887">
    <property type="term" value="F:ATP hydrolysis activity"/>
    <property type="evidence" value="ECO:0007669"/>
    <property type="project" value="InterPro"/>
</dbReference>
<dbReference type="GO" id="GO:0045815">
    <property type="term" value="P:transcription initiation-coupled chromatin remodeling"/>
    <property type="evidence" value="ECO:0007669"/>
    <property type="project" value="TreeGrafter"/>
</dbReference>
<keyword evidence="11" id="KW-1185">Reference proteome</keyword>
<dbReference type="EMBL" id="KI925456">
    <property type="protein sequence ID" value="ETW84776.1"/>
    <property type="molecule type" value="Genomic_DNA"/>
</dbReference>
<evidence type="ECO:0000256" key="8">
    <source>
        <dbReference type="SAM" id="MobiDB-lite"/>
    </source>
</evidence>
<dbReference type="GO" id="GO:0006334">
    <property type="term" value="P:nucleosome assembly"/>
    <property type="evidence" value="ECO:0007669"/>
    <property type="project" value="TreeGrafter"/>
</dbReference>
<feature type="compositionally biased region" description="Basic residues" evidence="8">
    <location>
        <begin position="152"/>
        <end position="161"/>
    </location>
</feature>
<feature type="compositionally biased region" description="Pro residues" evidence="8">
    <location>
        <begin position="1244"/>
        <end position="1253"/>
    </location>
</feature>
<dbReference type="GeneID" id="20676902"/>
<evidence type="ECO:0000313" key="11">
    <source>
        <dbReference type="Proteomes" id="UP000030671"/>
    </source>
</evidence>
<keyword evidence="6" id="KW-0103">Bromodomain</keyword>
<feature type="domain" description="AAA+ ATPase" evidence="9">
    <location>
        <begin position="456"/>
        <end position="589"/>
    </location>
</feature>
<keyword evidence="3" id="KW-0547">Nucleotide-binding</keyword>
<dbReference type="GO" id="GO:0003682">
    <property type="term" value="F:chromatin binding"/>
    <property type="evidence" value="ECO:0007669"/>
    <property type="project" value="TreeGrafter"/>
</dbReference>
<evidence type="ECO:0000256" key="7">
    <source>
        <dbReference type="ARBA" id="ARBA00023242"/>
    </source>
</evidence>